<dbReference type="PANTHER" id="PTHR42943">
    <property type="entry name" value="GLUTATHIONE S-TRANSFERASE KAPPA"/>
    <property type="match status" value="1"/>
</dbReference>
<dbReference type="InterPro" id="IPR051924">
    <property type="entry name" value="GST_Kappa/NadH"/>
</dbReference>
<feature type="active site" description="Nucleophile" evidence="2">
    <location>
        <position position="16"/>
    </location>
</feature>
<dbReference type="GO" id="GO:0004364">
    <property type="term" value="F:glutathione transferase activity"/>
    <property type="evidence" value="ECO:0007669"/>
    <property type="project" value="UniProtKB-UniRule"/>
</dbReference>
<dbReference type="Pfam" id="PF01323">
    <property type="entry name" value="DSBA"/>
    <property type="match status" value="1"/>
</dbReference>
<comment type="similarity">
    <text evidence="1">Belongs to the GST superfamily. Kappa family.</text>
</comment>
<evidence type="ECO:0000256" key="1">
    <source>
        <dbReference type="PIRNR" id="PIRNR006386"/>
    </source>
</evidence>
<gene>
    <name evidence="4" type="ORF">BGW36DRAFT_426423</name>
</gene>
<dbReference type="PIRSF" id="PIRSF006386">
    <property type="entry name" value="HCCAis_GSTk"/>
    <property type="match status" value="1"/>
</dbReference>
<dbReference type="EMBL" id="JAJTJA010000005">
    <property type="protein sequence ID" value="KAH8698731.1"/>
    <property type="molecule type" value="Genomic_DNA"/>
</dbReference>
<dbReference type="EC" id="2.5.1.18" evidence="1"/>
<dbReference type="AlphaFoldDB" id="A0AAD4KT31"/>
<evidence type="ECO:0000256" key="2">
    <source>
        <dbReference type="PIRSR" id="PIRSR006386-1"/>
    </source>
</evidence>
<dbReference type="GeneID" id="70250556"/>
<dbReference type="Proteomes" id="UP001201262">
    <property type="component" value="Unassembled WGS sequence"/>
</dbReference>
<evidence type="ECO:0000259" key="3">
    <source>
        <dbReference type="Pfam" id="PF01323"/>
    </source>
</evidence>
<name>A0AAD4KT31_9EURO</name>
<evidence type="ECO:0000313" key="4">
    <source>
        <dbReference type="EMBL" id="KAH8698731.1"/>
    </source>
</evidence>
<evidence type="ECO:0000313" key="5">
    <source>
        <dbReference type="Proteomes" id="UP001201262"/>
    </source>
</evidence>
<sequence>MSSEPLVVDVYFSFRSPYSYLALPQLVSWKSKYKNLQLRMQPILPLLVRKPDFFEKVNPKTHLYMKIDTRRVADQLGVPFKWFNPDPVPLHFDENGIHRMNEHQPYIYRLTYLGILAEEQGHGLEFAAQVAHNIWTLDNWDQGSHLAEAVQRAGLNLAELDQKLEQDWSRLEALEKEHVKALDAAGHWGVPTCVFNGEPFFGQDRLELLLWRLRQHGLEEVSDS</sequence>
<accession>A0AAD4KT31</accession>
<reference evidence="4" key="1">
    <citation type="submission" date="2021-12" db="EMBL/GenBank/DDBJ databases">
        <title>Convergent genome expansion in fungi linked to evolution of root-endophyte symbiosis.</title>
        <authorList>
            <consortium name="DOE Joint Genome Institute"/>
            <person name="Ke Y.-H."/>
            <person name="Bonito G."/>
            <person name="Liao H.-L."/>
            <person name="Looney B."/>
            <person name="Rojas-Flechas A."/>
            <person name="Nash J."/>
            <person name="Hameed K."/>
            <person name="Schadt C."/>
            <person name="Martin F."/>
            <person name="Crous P.W."/>
            <person name="Miettinen O."/>
            <person name="Magnuson J.K."/>
            <person name="Labbe J."/>
            <person name="Jacobson D."/>
            <person name="Doktycz M.J."/>
            <person name="Veneault-Fourrey C."/>
            <person name="Kuo A."/>
            <person name="Mondo S."/>
            <person name="Calhoun S."/>
            <person name="Riley R."/>
            <person name="Ohm R."/>
            <person name="LaButti K."/>
            <person name="Andreopoulos B."/>
            <person name="Pangilinan J."/>
            <person name="Nolan M."/>
            <person name="Tritt A."/>
            <person name="Clum A."/>
            <person name="Lipzen A."/>
            <person name="Daum C."/>
            <person name="Barry K."/>
            <person name="Grigoriev I.V."/>
            <person name="Vilgalys R."/>
        </authorList>
    </citation>
    <scope>NUCLEOTIDE SEQUENCE</scope>
    <source>
        <strain evidence="4">PMI_201</strain>
    </source>
</reference>
<dbReference type="RefSeq" id="XP_046073195.1">
    <property type="nucleotide sequence ID" value="XM_046220269.1"/>
</dbReference>
<dbReference type="InterPro" id="IPR014440">
    <property type="entry name" value="HCCAis_GSTk"/>
</dbReference>
<dbReference type="Gene3D" id="3.40.30.10">
    <property type="entry name" value="Glutaredoxin"/>
    <property type="match status" value="1"/>
</dbReference>
<keyword evidence="1" id="KW-0808">Transferase</keyword>
<dbReference type="SUPFAM" id="SSF52833">
    <property type="entry name" value="Thioredoxin-like"/>
    <property type="match status" value="1"/>
</dbReference>
<protein>
    <recommendedName>
        <fullName evidence="1">Glutathione S-transferase kappa</fullName>
        <ecNumber evidence="1">2.5.1.18</ecNumber>
    </recommendedName>
</protein>
<dbReference type="InterPro" id="IPR001853">
    <property type="entry name" value="DSBA-like_thioredoxin_dom"/>
</dbReference>
<comment type="caution">
    <text evidence="4">The sequence shown here is derived from an EMBL/GenBank/DDBJ whole genome shotgun (WGS) entry which is preliminary data.</text>
</comment>
<keyword evidence="5" id="KW-1185">Reference proteome</keyword>
<feature type="domain" description="DSBA-like thioredoxin" evidence="3">
    <location>
        <begin position="7"/>
        <end position="210"/>
    </location>
</feature>
<comment type="catalytic activity">
    <reaction evidence="1">
        <text>RX + glutathione = an S-substituted glutathione + a halide anion + H(+)</text>
        <dbReference type="Rhea" id="RHEA:16437"/>
        <dbReference type="ChEBI" id="CHEBI:15378"/>
        <dbReference type="ChEBI" id="CHEBI:16042"/>
        <dbReference type="ChEBI" id="CHEBI:17792"/>
        <dbReference type="ChEBI" id="CHEBI:57925"/>
        <dbReference type="ChEBI" id="CHEBI:90779"/>
        <dbReference type="EC" id="2.5.1.18"/>
    </reaction>
</comment>
<proteinExistence type="inferred from homology"/>
<dbReference type="PANTHER" id="PTHR42943:SF2">
    <property type="entry name" value="GLUTATHIONE S-TRANSFERASE KAPPA 1"/>
    <property type="match status" value="1"/>
</dbReference>
<organism evidence="4 5">
    <name type="scientific">Talaromyces proteolyticus</name>
    <dbReference type="NCBI Taxonomy" id="1131652"/>
    <lineage>
        <taxon>Eukaryota</taxon>
        <taxon>Fungi</taxon>
        <taxon>Dikarya</taxon>
        <taxon>Ascomycota</taxon>
        <taxon>Pezizomycotina</taxon>
        <taxon>Eurotiomycetes</taxon>
        <taxon>Eurotiomycetidae</taxon>
        <taxon>Eurotiales</taxon>
        <taxon>Trichocomaceae</taxon>
        <taxon>Talaromyces</taxon>
        <taxon>Talaromyces sect. Bacilispori</taxon>
    </lineage>
</organism>
<dbReference type="InterPro" id="IPR036249">
    <property type="entry name" value="Thioredoxin-like_sf"/>
</dbReference>
<dbReference type="GO" id="GO:0016491">
    <property type="term" value="F:oxidoreductase activity"/>
    <property type="evidence" value="ECO:0007669"/>
    <property type="project" value="InterPro"/>
</dbReference>